<gene>
    <name evidence="1" type="ORF">ALNOE001_16110</name>
</gene>
<dbReference type="InterPro" id="IPR007554">
    <property type="entry name" value="Glycerophosphate_synth"/>
</dbReference>
<dbReference type="PANTHER" id="PTHR37316">
    <property type="entry name" value="TEICHOIC ACID GLYCEROL-PHOSPHATE PRIMASE"/>
    <property type="match status" value="1"/>
</dbReference>
<dbReference type="SUPFAM" id="SSF53756">
    <property type="entry name" value="UDP-Glycosyltransferase/glycogen phosphorylase"/>
    <property type="match status" value="1"/>
</dbReference>
<dbReference type="GO" id="GO:0016020">
    <property type="term" value="C:membrane"/>
    <property type="evidence" value="ECO:0007669"/>
    <property type="project" value="InterPro"/>
</dbReference>
<dbReference type="AlphaFoldDB" id="A0A366M8Y0"/>
<accession>A0A366M8Y0</accession>
<evidence type="ECO:0000313" key="1">
    <source>
        <dbReference type="EMBL" id="RBQ22656.1"/>
    </source>
</evidence>
<protein>
    <recommendedName>
        <fullName evidence="3">CDP-glycerol:poly(Glycerophosphate) glycerophosphotransferase</fullName>
    </recommendedName>
</protein>
<keyword evidence="2" id="KW-1185">Reference proteome</keyword>
<dbReference type="EMBL" id="NIZT01000054">
    <property type="protein sequence ID" value="RBQ22656.1"/>
    <property type="molecule type" value="Genomic_DNA"/>
</dbReference>
<proteinExistence type="predicted"/>
<dbReference type="PANTHER" id="PTHR37316:SF2">
    <property type="entry name" value="TEICHOIC ACID RIBITOL-PHOSPHATE POLYMERASE TARK"/>
    <property type="match status" value="1"/>
</dbReference>
<sequence>MGYMNFDKNSKVIQLWHASGVFKKFGFDVIDDTNVKYLIELSGSKIDYLIVSSKNVSKFYEKAFKVENKKILAFGTPKSDYYFDKNNNNKDNIKKVRGKLEKKHPEIKGKKIVLYAPTFRENKKKNEDILANFDSNLFNSGLGDKYSLLFKSHPKFKISDLKHGINVSDYKYSDELLLISDILITDYSSIMIEYAILSKPIIFYPFDFNYYKNNERDFYFDYNNVPGPIAKNTEDIINLIKENDFDKENYFDIKKIKDFVAMNLDYLDNNSSKRIVDYIVNKNDD</sequence>
<dbReference type="Gene3D" id="3.40.50.12580">
    <property type="match status" value="1"/>
</dbReference>
<evidence type="ECO:0008006" key="3">
    <source>
        <dbReference type="Google" id="ProtNLM"/>
    </source>
</evidence>
<dbReference type="InterPro" id="IPR043148">
    <property type="entry name" value="TagF_C"/>
</dbReference>
<name>A0A366M8Y0_9EURY</name>
<reference evidence="1 2" key="1">
    <citation type="submission" date="2018-06" db="EMBL/GenBank/DDBJ databases">
        <title>Genomic insight into two independent archaeal endosymbiosis events.</title>
        <authorList>
            <person name="Lind A.E."/>
            <person name="Lewis W.H."/>
            <person name="Spang A."/>
            <person name="Guy L."/>
            <person name="Embley M.T."/>
            <person name="Ettema T.J.G."/>
        </authorList>
    </citation>
    <scope>NUCLEOTIDE SEQUENCE [LARGE SCALE GENOMIC DNA]</scope>
    <source>
        <strain evidence="1">NOE</strain>
    </source>
</reference>
<dbReference type="InterPro" id="IPR051612">
    <property type="entry name" value="Teichoic_Acid_Biosynth"/>
</dbReference>
<comment type="caution">
    <text evidence="1">The sequence shown here is derived from an EMBL/GenBank/DDBJ whole genome shotgun (WGS) entry which is preliminary data.</text>
</comment>
<dbReference type="GO" id="GO:0047355">
    <property type="term" value="F:CDP-glycerol glycerophosphotransferase activity"/>
    <property type="evidence" value="ECO:0007669"/>
    <property type="project" value="InterPro"/>
</dbReference>
<organism evidence="1 2">
    <name type="scientific">Candidatus Methanobinarius endosymbioticus</name>
    <dbReference type="NCBI Taxonomy" id="2006182"/>
    <lineage>
        <taxon>Archaea</taxon>
        <taxon>Methanobacteriati</taxon>
        <taxon>Methanobacteriota</taxon>
        <taxon>Methanomada group</taxon>
        <taxon>Methanobacteria</taxon>
        <taxon>Methanobacteriales</taxon>
        <taxon>Methanobacteriaceae</taxon>
        <taxon>Candidatus Methanobinarius</taxon>
    </lineage>
</organism>
<dbReference type="Proteomes" id="UP000253099">
    <property type="component" value="Unassembled WGS sequence"/>
</dbReference>
<evidence type="ECO:0000313" key="2">
    <source>
        <dbReference type="Proteomes" id="UP000253099"/>
    </source>
</evidence>
<dbReference type="Pfam" id="PF04464">
    <property type="entry name" value="Glyphos_transf"/>
    <property type="match status" value="1"/>
</dbReference>